<dbReference type="AlphaFoldDB" id="A0A7G6VX25"/>
<protein>
    <recommendedName>
        <fullName evidence="1">Short chain dehydrogenase-like proteobacteria domain-containing protein</fullName>
    </recommendedName>
</protein>
<feature type="domain" description="Short chain dehydrogenase-like proteobacteria" evidence="1">
    <location>
        <begin position="8"/>
        <end position="106"/>
    </location>
</feature>
<dbReference type="EMBL" id="CP060052">
    <property type="protein sequence ID" value="QNE06290.1"/>
    <property type="molecule type" value="Genomic_DNA"/>
</dbReference>
<dbReference type="Pfam" id="PF21777">
    <property type="entry name" value="SDR-like"/>
    <property type="match status" value="1"/>
</dbReference>
<proteinExistence type="predicted"/>
<name>A0A7G6VX25_9SPHN</name>
<reference evidence="2 3" key="1">
    <citation type="submission" date="2020-08" db="EMBL/GenBank/DDBJ databases">
        <authorList>
            <person name="Liu G."/>
            <person name="Sun C."/>
        </authorList>
    </citation>
    <scope>NUCLEOTIDE SEQUENCE [LARGE SCALE GENOMIC DNA]</scope>
    <source>
        <strain evidence="2 3">OT19</strain>
    </source>
</reference>
<gene>
    <name evidence="2" type="ORF">H4O24_06715</name>
</gene>
<dbReference type="Proteomes" id="UP000515297">
    <property type="component" value="Chromosome"/>
</dbReference>
<dbReference type="RefSeq" id="WP_185885295.1">
    <property type="nucleotide sequence ID" value="NZ_CP060052.1"/>
</dbReference>
<dbReference type="InterPro" id="IPR048623">
    <property type="entry name" value="SDR-like_proteobact"/>
</dbReference>
<organism evidence="2 3">
    <name type="scientific">Croceicoccus marinus</name>
    <dbReference type="NCBI Taxonomy" id="450378"/>
    <lineage>
        <taxon>Bacteria</taxon>
        <taxon>Pseudomonadati</taxon>
        <taxon>Pseudomonadota</taxon>
        <taxon>Alphaproteobacteria</taxon>
        <taxon>Sphingomonadales</taxon>
        <taxon>Erythrobacteraceae</taxon>
        <taxon>Croceicoccus</taxon>
    </lineage>
</organism>
<sequence>MRDEAVLEIELAGADPLAAAAVFHQHHLPQAVALVAEGCRSIVLRFDHAEPKPHRWREEAIAALARAAAPARVNAVAPASAVPEKDAMRAAIAFLHANGGVTGQLLIAGTLGGG</sequence>
<accession>A0A7G6VX25</accession>
<evidence type="ECO:0000313" key="3">
    <source>
        <dbReference type="Proteomes" id="UP000515297"/>
    </source>
</evidence>
<evidence type="ECO:0000313" key="2">
    <source>
        <dbReference type="EMBL" id="QNE06290.1"/>
    </source>
</evidence>
<evidence type="ECO:0000259" key="1">
    <source>
        <dbReference type="Pfam" id="PF21777"/>
    </source>
</evidence>